<evidence type="ECO:0000256" key="5">
    <source>
        <dbReference type="ARBA" id="ARBA00023004"/>
    </source>
</evidence>
<keyword evidence="4" id="KW-0560">Oxidoreductase</keyword>
<gene>
    <name evidence="8" type="ORF">SCLTRI_LOCUS7026</name>
</gene>
<dbReference type="GO" id="GO:0004497">
    <property type="term" value="F:monooxygenase activity"/>
    <property type="evidence" value="ECO:0007669"/>
    <property type="project" value="UniProtKB-KW"/>
</dbReference>
<evidence type="ECO:0000256" key="6">
    <source>
        <dbReference type="ARBA" id="ARBA00023033"/>
    </source>
</evidence>
<dbReference type="EMBL" id="CAJHIA010000024">
    <property type="protein sequence ID" value="CAD6447234.1"/>
    <property type="molecule type" value="Genomic_DNA"/>
</dbReference>
<dbReference type="Proteomes" id="UP000624404">
    <property type="component" value="Unassembled WGS sequence"/>
</dbReference>
<keyword evidence="6" id="KW-0503">Monooxygenase</keyword>
<dbReference type="AlphaFoldDB" id="A0A8H2W034"/>
<proteinExistence type="inferred from homology"/>
<keyword evidence="9" id="KW-1185">Reference proteome</keyword>
<dbReference type="OrthoDB" id="1470350at2759"/>
<evidence type="ECO:0000313" key="9">
    <source>
        <dbReference type="Proteomes" id="UP000624404"/>
    </source>
</evidence>
<keyword evidence="5" id="KW-0408">Iron</keyword>
<evidence type="ECO:0000256" key="1">
    <source>
        <dbReference type="ARBA" id="ARBA00001971"/>
    </source>
</evidence>
<feature type="compositionally biased region" description="Polar residues" evidence="7">
    <location>
        <begin position="210"/>
        <end position="228"/>
    </location>
</feature>
<evidence type="ECO:0000313" key="8">
    <source>
        <dbReference type="EMBL" id="CAD6447234.1"/>
    </source>
</evidence>
<dbReference type="InterPro" id="IPR047146">
    <property type="entry name" value="Cyt_P450_E_CYP52_fungi"/>
</dbReference>
<sequence>MVPSFSEPSDAEMMLIGKGLEELLSNLPGVGETVDTSLLLDKLCFEMSYQWAFGDCSNVVSEKGSLDSGDDTGTVHAAFHSSQAWVGPRIIFGAIARLIPHKKWETTNHIVHDFVERRIDVAMKEVSQSQTREGNEHSTKPASLVESLVKQTSNRHDGNNSKQRTFPSIQKSVRVEASQKRKFKFKRFIDSKSSETEFTSPEYYQRKYENQTVPKHTQTTSYTGPLSLSPVSKRAQLRSCLKLSTPWRLPSPTHSSLCETQQSLIN</sequence>
<dbReference type="PANTHER" id="PTHR24287">
    <property type="entry name" value="P450, PUTATIVE (EUROFUNG)-RELATED"/>
    <property type="match status" value="1"/>
</dbReference>
<feature type="region of interest" description="Disordered" evidence="7">
    <location>
        <begin position="209"/>
        <end position="228"/>
    </location>
</feature>
<feature type="region of interest" description="Disordered" evidence="7">
    <location>
        <begin position="151"/>
        <end position="173"/>
    </location>
</feature>
<keyword evidence="3" id="KW-0479">Metal-binding</keyword>
<organism evidence="8 9">
    <name type="scientific">Sclerotinia trifoliorum</name>
    <dbReference type="NCBI Taxonomy" id="28548"/>
    <lineage>
        <taxon>Eukaryota</taxon>
        <taxon>Fungi</taxon>
        <taxon>Dikarya</taxon>
        <taxon>Ascomycota</taxon>
        <taxon>Pezizomycotina</taxon>
        <taxon>Leotiomycetes</taxon>
        <taxon>Helotiales</taxon>
        <taxon>Sclerotiniaceae</taxon>
        <taxon>Sclerotinia</taxon>
    </lineage>
</organism>
<comment type="similarity">
    <text evidence="2">Belongs to the cytochrome P450 family.</text>
</comment>
<dbReference type="PANTHER" id="PTHR24287:SF17">
    <property type="entry name" value="P450, PUTATIVE (EUROFUNG)-RELATED"/>
    <property type="match status" value="1"/>
</dbReference>
<evidence type="ECO:0000256" key="2">
    <source>
        <dbReference type="ARBA" id="ARBA00010617"/>
    </source>
</evidence>
<accession>A0A8H2W034</accession>
<dbReference type="GO" id="GO:0046872">
    <property type="term" value="F:metal ion binding"/>
    <property type="evidence" value="ECO:0007669"/>
    <property type="project" value="UniProtKB-KW"/>
</dbReference>
<protein>
    <submittedName>
        <fullName evidence="8">794177a3-faf6-4acf-884e-1dd068ed3ed0</fullName>
    </submittedName>
</protein>
<comment type="caution">
    <text evidence="8">The sequence shown here is derived from an EMBL/GenBank/DDBJ whole genome shotgun (WGS) entry which is preliminary data.</text>
</comment>
<name>A0A8H2W034_9HELO</name>
<evidence type="ECO:0000256" key="7">
    <source>
        <dbReference type="SAM" id="MobiDB-lite"/>
    </source>
</evidence>
<evidence type="ECO:0000256" key="3">
    <source>
        <dbReference type="ARBA" id="ARBA00022723"/>
    </source>
</evidence>
<feature type="compositionally biased region" description="Polar residues" evidence="7">
    <location>
        <begin position="160"/>
        <end position="171"/>
    </location>
</feature>
<evidence type="ECO:0000256" key="4">
    <source>
        <dbReference type="ARBA" id="ARBA00023002"/>
    </source>
</evidence>
<comment type="cofactor">
    <cofactor evidence="1">
        <name>heme</name>
        <dbReference type="ChEBI" id="CHEBI:30413"/>
    </cofactor>
</comment>
<reference evidence="8" key="1">
    <citation type="submission" date="2020-10" db="EMBL/GenBank/DDBJ databases">
        <authorList>
            <person name="Kusch S."/>
        </authorList>
    </citation>
    <scope>NUCLEOTIDE SEQUENCE</scope>
    <source>
        <strain evidence="8">SwB9</strain>
    </source>
</reference>